<dbReference type="VEuPathDB" id="TriTrypDB:TCSYLVIO_007442"/>
<dbReference type="VEuPathDB" id="TriTrypDB:TcG_08291"/>
<evidence type="ECO:0000256" key="2">
    <source>
        <dbReference type="ARBA" id="ARBA00023315"/>
    </source>
</evidence>
<dbReference type="AlphaFoldDB" id="A0A2V2VFA8"/>
<dbReference type="SMART" id="SM00563">
    <property type="entry name" value="PlsC"/>
    <property type="match status" value="1"/>
</dbReference>
<gene>
    <name evidence="5" type="ORF">C4B63_23g78</name>
</gene>
<evidence type="ECO:0000313" key="5">
    <source>
        <dbReference type="EMBL" id="PWU95215.1"/>
    </source>
</evidence>
<dbReference type="GO" id="GO:0003841">
    <property type="term" value="F:1-acylglycerol-3-phosphate O-acyltransferase activity"/>
    <property type="evidence" value="ECO:0007669"/>
    <property type="project" value="TreeGrafter"/>
</dbReference>
<proteinExistence type="predicted"/>
<evidence type="ECO:0000256" key="3">
    <source>
        <dbReference type="SAM" id="Phobius"/>
    </source>
</evidence>
<dbReference type="CDD" id="cd07989">
    <property type="entry name" value="LPLAT_AGPAT-like"/>
    <property type="match status" value="1"/>
</dbReference>
<keyword evidence="3" id="KW-0812">Transmembrane</keyword>
<name>A0A2V2VFA8_TRYCR</name>
<keyword evidence="3" id="KW-0472">Membrane</keyword>
<dbReference type="VEuPathDB" id="TriTrypDB:TcCLB.508153.100"/>
<evidence type="ECO:0000259" key="4">
    <source>
        <dbReference type="SMART" id="SM00563"/>
    </source>
</evidence>
<dbReference type="VEuPathDB" id="TriTrypDB:Tc_MARK_3184"/>
<dbReference type="VEuPathDB" id="TriTrypDB:C3747_14g397"/>
<evidence type="ECO:0000313" key="6">
    <source>
        <dbReference type="Proteomes" id="UP000246121"/>
    </source>
</evidence>
<reference evidence="5 6" key="1">
    <citation type="journal article" date="2018" name="Microb. Genom.">
        <title>Expanding an expanded genome: long-read sequencing of Trypanosoma cruzi.</title>
        <authorList>
            <person name="Berna L."/>
            <person name="Rodriguez M."/>
            <person name="Chiribao M.L."/>
            <person name="Parodi-Talice A."/>
            <person name="Pita S."/>
            <person name="Rijo G."/>
            <person name="Alvarez-Valin F."/>
            <person name="Robello C."/>
        </authorList>
    </citation>
    <scope>NUCLEOTIDE SEQUENCE [LARGE SCALE GENOMIC DNA]</scope>
    <source>
        <strain evidence="5 6">Dm28c</strain>
    </source>
</reference>
<dbReference type="VEuPathDB" id="TriTrypDB:BCY84_15227"/>
<sequence>MMLFLFLFIIFMWLLYTRRCPVIVARLWFSLCLVLLAVMCFALCTPLRILASKKIIEKRRSERISCRITGALLGKALWWLSPHIHVRFLEGSLDWRAIENRGVVCACHTSFFDTLLFLWLCPLSFVSNCKAFAKKALWRMPIMGEVIRACGHLPVYFNSTDVNSFSVDREKQAVVMTEAEGFVNGGGVICFFPEGVLNRTPETLKDFRIGTFNILMKHKLPIHYVVYYGSHEVWDPVMKGIPGFPADVHFFIGNYEYDAGATGADVAKGVREAMQKQLDRMLAKRKKEQYVAPISKYLTAH</sequence>
<accession>A0A2V2VFA8</accession>
<keyword evidence="2 5" id="KW-0012">Acyltransferase</keyword>
<dbReference type="PANTHER" id="PTHR10434:SF48">
    <property type="entry name" value="PUTATIVE-RELATED"/>
    <property type="match status" value="1"/>
</dbReference>
<dbReference type="Proteomes" id="UP000246121">
    <property type="component" value="Unassembled WGS sequence"/>
</dbReference>
<organism evidence="5 6">
    <name type="scientific">Trypanosoma cruzi</name>
    <dbReference type="NCBI Taxonomy" id="5693"/>
    <lineage>
        <taxon>Eukaryota</taxon>
        <taxon>Discoba</taxon>
        <taxon>Euglenozoa</taxon>
        <taxon>Kinetoplastea</taxon>
        <taxon>Metakinetoplastina</taxon>
        <taxon>Trypanosomatida</taxon>
        <taxon>Trypanosomatidae</taxon>
        <taxon>Trypanosoma</taxon>
        <taxon>Schizotrypanum</taxon>
    </lineage>
</organism>
<dbReference type="GO" id="GO:0006654">
    <property type="term" value="P:phosphatidic acid biosynthetic process"/>
    <property type="evidence" value="ECO:0007669"/>
    <property type="project" value="TreeGrafter"/>
</dbReference>
<keyword evidence="3" id="KW-1133">Transmembrane helix</keyword>
<feature type="transmembrane region" description="Helical" evidence="3">
    <location>
        <begin position="27"/>
        <end position="51"/>
    </location>
</feature>
<feature type="domain" description="Phospholipid/glycerol acyltransferase" evidence="4">
    <location>
        <begin position="102"/>
        <end position="230"/>
    </location>
</feature>
<dbReference type="VEuPathDB" id="TriTrypDB:TcCL_NonESM06191"/>
<dbReference type="VEuPathDB" id="TriTrypDB:TcBrA4_0129880"/>
<protein>
    <submittedName>
        <fullName evidence="5">Putative acyltransferase</fullName>
    </submittedName>
</protein>
<evidence type="ECO:0000256" key="1">
    <source>
        <dbReference type="ARBA" id="ARBA00022679"/>
    </source>
</evidence>
<keyword evidence="1 5" id="KW-0808">Transferase</keyword>
<comment type="caution">
    <text evidence="5">The sequence shown here is derived from an EMBL/GenBank/DDBJ whole genome shotgun (WGS) entry which is preliminary data.</text>
</comment>
<dbReference type="VEuPathDB" id="TriTrypDB:TcCLB.510325.40"/>
<dbReference type="GO" id="GO:0005783">
    <property type="term" value="C:endoplasmic reticulum"/>
    <property type="evidence" value="ECO:0007669"/>
    <property type="project" value="TreeGrafter"/>
</dbReference>
<dbReference type="InterPro" id="IPR002123">
    <property type="entry name" value="Plipid/glycerol_acylTrfase"/>
</dbReference>
<dbReference type="VEuPathDB" id="TriTrypDB:C4B63_23g78"/>
<dbReference type="VEuPathDB" id="TriTrypDB:TCDM_00255"/>
<dbReference type="EMBL" id="PRFA01000023">
    <property type="protein sequence ID" value="PWU95215.1"/>
    <property type="molecule type" value="Genomic_DNA"/>
</dbReference>
<dbReference type="Pfam" id="PF01553">
    <property type="entry name" value="Acyltransferase"/>
    <property type="match status" value="1"/>
</dbReference>
<dbReference type="PANTHER" id="PTHR10434">
    <property type="entry name" value="1-ACYL-SN-GLYCEROL-3-PHOSPHATE ACYLTRANSFERASE"/>
    <property type="match status" value="1"/>
</dbReference>
<dbReference type="SUPFAM" id="SSF69593">
    <property type="entry name" value="Glycerol-3-phosphate (1)-acyltransferase"/>
    <property type="match status" value="1"/>
</dbReference>
<dbReference type="VEuPathDB" id="TriTrypDB:ECC02_001662"/>